<keyword evidence="3" id="KW-1185">Reference proteome</keyword>
<proteinExistence type="predicted"/>
<feature type="domain" description="BIG2" evidence="1">
    <location>
        <begin position="41"/>
        <end position="122"/>
    </location>
</feature>
<dbReference type="SMART" id="SM00635">
    <property type="entry name" value="BID_2"/>
    <property type="match status" value="4"/>
</dbReference>
<name>A0ABN4YNJ1_9GAMM</name>
<dbReference type="EMBL" id="CP020472">
    <property type="protein sequence ID" value="ARD22467.1"/>
    <property type="molecule type" value="Genomic_DNA"/>
</dbReference>
<feature type="domain" description="BIG2" evidence="1">
    <location>
        <begin position="132"/>
        <end position="213"/>
    </location>
</feature>
<evidence type="ECO:0000313" key="2">
    <source>
        <dbReference type="EMBL" id="ARD22467.1"/>
    </source>
</evidence>
<feature type="domain" description="BIG2" evidence="1">
    <location>
        <begin position="230"/>
        <end position="304"/>
    </location>
</feature>
<dbReference type="SUPFAM" id="SSF49373">
    <property type="entry name" value="Invasin/intimin cell-adhesion fragments"/>
    <property type="match status" value="2"/>
</dbReference>
<evidence type="ECO:0000313" key="3">
    <source>
        <dbReference type="Proteomes" id="UP000191820"/>
    </source>
</evidence>
<accession>A0ABN4YNJ1</accession>
<organism evidence="2 3">
    <name type="scientific">Shewanella japonica</name>
    <dbReference type="NCBI Taxonomy" id="93973"/>
    <lineage>
        <taxon>Bacteria</taxon>
        <taxon>Pseudomonadati</taxon>
        <taxon>Pseudomonadota</taxon>
        <taxon>Gammaproteobacteria</taxon>
        <taxon>Alteromonadales</taxon>
        <taxon>Shewanellaceae</taxon>
        <taxon>Shewanella</taxon>
    </lineage>
</organism>
<dbReference type="Pfam" id="PF02368">
    <property type="entry name" value="Big_2"/>
    <property type="match status" value="1"/>
</dbReference>
<gene>
    <name evidence="2" type="ORF">SJ2017_2170</name>
</gene>
<dbReference type="RefSeq" id="WP_162928489.1">
    <property type="nucleotide sequence ID" value="NZ_CP020472.1"/>
</dbReference>
<feature type="domain" description="BIG2" evidence="1">
    <location>
        <begin position="315"/>
        <end position="395"/>
    </location>
</feature>
<dbReference type="InterPro" id="IPR003343">
    <property type="entry name" value="Big_2"/>
</dbReference>
<dbReference type="Proteomes" id="UP000191820">
    <property type="component" value="Chromosome"/>
</dbReference>
<dbReference type="Gene3D" id="2.60.40.1080">
    <property type="match status" value="4"/>
</dbReference>
<protein>
    <recommendedName>
        <fullName evidence="1">BIG2 domain-containing protein</fullName>
    </recommendedName>
</protein>
<sequence length="406" mass="42868">MSFLHPHYQDSSLEVSDIMLTKANKNCIENEIKTISDSEAIITSVQITASVVNIARGQSVQLVATAKYDDGSSSIVTSVVTWLLVEGDNVIVSSAGLLVGVKTGETSVMAKINGITSNLLRVNVSEAVIIAIDVNPVLSSSPVILMKGQSQLFSAYATYSDGTYSRIDRAATWISGDTNIAKIVSAGSLVGVGVGETTLVAELNGISSNPVRVNISQVKIVKIDLYPVFVTSPVKIMKGQTQQFSAYATYTDGSYTSVECLSTWESGNTNIAKVTEAGLLLGINAGETTVTVSQGGISSNTVQVSVLEPVIIAIDIQPVHGHLGFKLAKGQTQFFFAFARYSDGTCMKLGSSVVWSIADTNIAKVASAGSIVGVNVGKTTLKAYKDGIISNTIIVNVDNKYLQLVY</sequence>
<reference evidence="2 3" key="1">
    <citation type="submission" date="2017-03" db="EMBL/GenBank/DDBJ databases">
        <title>Genome sequencing of Shewanella japonica KCTC 22435.</title>
        <authorList>
            <person name="Kim K.M."/>
        </authorList>
    </citation>
    <scope>NUCLEOTIDE SEQUENCE [LARGE SCALE GENOMIC DNA]</scope>
    <source>
        <strain evidence="2 3">KCTC 22435</strain>
    </source>
</reference>
<evidence type="ECO:0000259" key="1">
    <source>
        <dbReference type="SMART" id="SM00635"/>
    </source>
</evidence>
<dbReference type="InterPro" id="IPR008964">
    <property type="entry name" value="Invasin/intimin_cell_adhesion"/>
</dbReference>